<evidence type="ECO:0000313" key="2">
    <source>
        <dbReference type="Proteomes" id="UP000799779"/>
    </source>
</evidence>
<organism evidence="1 2">
    <name type="scientific">Amniculicola lignicola CBS 123094</name>
    <dbReference type="NCBI Taxonomy" id="1392246"/>
    <lineage>
        <taxon>Eukaryota</taxon>
        <taxon>Fungi</taxon>
        <taxon>Dikarya</taxon>
        <taxon>Ascomycota</taxon>
        <taxon>Pezizomycotina</taxon>
        <taxon>Dothideomycetes</taxon>
        <taxon>Pleosporomycetidae</taxon>
        <taxon>Pleosporales</taxon>
        <taxon>Amniculicolaceae</taxon>
        <taxon>Amniculicola</taxon>
    </lineage>
</organism>
<dbReference type="AlphaFoldDB" id="A0A6A5WUD5"/>
<accession>A0A6A5WUD5</accession>
<feature type="non-terminal residue" evidence="1">
    <location>
        <position position="179"/>
    </location>
</feature>
<sequence>VISLINKVTLISQNLQAAAKLIGGPGSVKRDTEAALAPADVLVKGLRDITFTLSISFPRISVLSPLPPGCDSDTVVIALIQFVRVHQALLNILIGRAGLLETGPIRRDNAMNIDLFERGNAMEAGPIGGLVAGALRGVEGVVDTLAFTLIKLIPTRSQCAKEQKDAIDRSLTEAIIAYE</sequence>
<proteinExistence type="predicted"/>
<protein>
    <submittedName>
        <fullName evidence="1">Uncharacterized protein</fullName>
    </submittedName>
</protein>
<dbReference type="OrthoDB" id="5089392at2759"/>
<feature type="non-terminal residue" evidence="1">
    <location>
        <position position="1"/>
    </location>
</feature>
<keyword evidence="2" id="KW-1185">Reference proteome</keyword>
<gene>
    <name evidence="1" type="ORF">P154DRAFT_409483</name>
</gene>
<name>A0A6A5WUD5_9PLEO</name>
<reference evidence="1" key="1">
    <citation type="journal article" date="2020" name="Stud. Mycol.">
        <title>101 Dothideomycetes genomes: a test case for predicting lifestyles and emergence of pathogens.</title>
        <authorList>
            <person name="Haridas S."/>
            <person name="Albert R."/>
            <person name="Binder M."/>
            <person name="Bloem J."/>
            <person name="Labutti K."/>
            <person name="Salamov A."/>
            <person name="Andreopoulos B."/>
            <person name="Baker S."/>
            <person name="Barry K."/>
            <person name="Bills G."/>
            <person name="Bluhm B."/>
            <person name="Cannon C."/>
            <person name="Castanera R."/>
            <person name="Culley D."/>
            <person name="Daum C."/>
            <person name="Ezra D."/>
            <person name="Gonzalez J."/>
            <person name="Henrissat B."/>
            <person name="Kuo A."/>
            <person name="Liang C."/>
            <person name="Lipzen A."/>
            <person name="Lutzoni F."/>
            <person name="Magnuson J."/>
            <person name="Mondo S."/>
            <person name="Nolan M."/>
            <person name="Ohm R."/>
            <person name="Pangilinan J."/>
            <person name="Park H.-J."/>
            <person name="Ramirez L."/>
            <person name="Alfaro M."/>
            <person name="Sun H."/>
            <person name="Tritt A."/>
            <person name="Yoshinaga Y."/>
            <person name="Zwiers L.-H."/>
            <person name="Turgeon B."/>
            <person name="Goodwin S."/>
            <person name="Spatafora J."/>
            <person name="Crous P."/>
            <person name="Grigoriev I."/>
        </authorList>
    </citation>
    <scope>NUCLEOTIDE SEQUENCE</scope>
    <source>
        <strain evidence="1">CBS 123094</strain>
    </source>
</reference>
<dbReference type="Proteomes" id="UP000799779">
    <property type="component" value="Unassembled WGS sequence"/>
</dbReference>
<evidence type="ECO:0000313" key="1">
    <source>
        <dbReference type="EMBL" id="KAF2004339.1"/>
    </source>
</evidence>
<dbReference type="EMBL" id="ML977568">
    <property type="protein sequence ID" value="KAF2004339.1"/>
    <property type="molecule type" value="Genomic_DNA"/>
</dbReference>